<comment type="caution">
    <text evidence="2">The sequence shown here is derived from an EMBL/GenBank/DDBJ whole genome shotgun (WGS) entry which is preliminary data.</text>
</comment>
<keyword evidence="3" id="KW-1185">Reference proteome</keyword>
<evidence type="ECO:0000256" key="1">
    <source>
        <dbReference type="SAM" id="SignalP"/>
    </source>
</evidence>
<protein>
    <recommendedName>
        <fullName evidence="4">Secreted protein</fullName>
    </recommendedName>
</protein>
<evidence type="ECO:0000313" key="2">
    <source>
        <dbReference type="EMBL" id="KAG0575237.1"/>
    </source>
</evidence>
<accession>A0A8T0HWS3</accession>
<evidence type="ECO:0000313" key="3">
    <source>
        <dbReference type="Proteomes" id="UP000822688"/>
    </source>
</evidence>
<sequence length="66" mass="7419">MLCSSFLIHFILIAHVGCFIFSSCSNLQKAREAHEYVSSRPNSTSSLCFSFRGKQIESPLTYQPTT</sequence>
<reference evidence="2" key="1">
    <citation type="submission" date="2020-06" db="EMBL/GenBank/DDBJ databases">
        <title>WGS assembly of Ceratodon purpureus strain R40.</title>
        <authorList>
            <person name="Carey S.B."/>
            <person name="Jenkins J."/>
            <person name="Shu S."/>
            <person name="Lovell J.T."/>
            <person name="Sreedasyam A."/>
            <person name="Maumus F."/>
            <person name="Tiley G.P."/>
            <person name="Fernandez-Pozo N."/>
            <person name="Barry K."/>
            <person name="Chen C."/>
            <person name="Wang M."/>
            <person name="Lipzen A."/>
            <person name="Daum C."/>
            <person name="Saski C.A."/>
            <person name="Payton A.C."/>
            <person name="Mcbreen J.C."/>
            <person name="Conrad R.E."/>
            <person name="Kollar L.M."/>
            <person name="Olsson S."/>
            <person name="Huttunen S."/>
            <person name="Landis J.B."/>
            <person name="Wickett N.J."/>
            <person name="Johnson M.G."/>
            <person name="Rensing S.A."/>
            <person name="Grimwood J."/>
            <person name="Schmutz J."/>
            <person name="Mcdaniel S.F."/>
        </authorList>
    </citation>
    <scope>NUCLEOTIDE SEQUENCE</scope>
    <source>
        <strain evidence="2">R40</strain>
    </source>
</reference>
<keyword evidence="1" id="KW-0732">Signal</keyword>
<feature type="chain" id="PRO_5035737637" description="Secreted protein" evidence="1">
    <location>
        <begin position="19"/>
        <end position="66"/>
    </location>
</feature>
<gene>
    <name evidence="2" type="ORF">KC19_VG329400</name>
</gene>
<proteinExistence type="predicted"/>
<evidence type="ECO:0008006" key="4">
    <source>
        <dbReference type="Google" id="ProtNLM"/>
    </source>
</evidence>
<organism evidence="2 3">
    <name type="scientific">Ceratodon purpureus</name>
    <name type="common">Fire moss</name>
    <name type="synonym">Dicranum purpureum</name>
    <dbReference type="NCBI Taxonomy" id="3225"/>
    <lineage>
        <taxon>Eukaryota</taxon>
        <taxon>Viridiplantae</taxon>
        <taxon>Streptophyta</taxon>
        <taxon>Embryophyta</taxon>
        <taxon>Bryophyta</taxon>
        <taxon>Bryophytina</taxon>
        <taxon>Bryopsida</taxon>
        <taxon>Dicranidae</taxon>
        <taxon>Pseudoditrichales</taxon>
        <taxon>Ditrichaceae</taxon>
        <taxon>Ceratodon</taxon>
    </lineage>
</organism>
<name>A0A8T0HWS3_CERPU</name>
<dbReference type="Proteomes" id="UP000822688">
    <property type="component" value="Chromosome V"/>
</dbReference>
<feature type="signal peptide" evidence="1">
    <location>
        <begin position="1"/>
        <end position="18"/>
    </location>
</feature>
<dbReference type="EMBL" id="CM026426">
    <property type="protein sequence ID" value="KAG0575237.1"/>
    <property type="molecule type" value="Genomic_DNA"/>
</dbReference>
<dbReference type="AlphaFoldDB" id="A0A8T0HWS3"/>